<dbReference type="Proteomes" id="UP000203794">
    <property type="component" value="Segment"/>
</dbReference>
<protein>
    <submittedName>
        <fullName evidence="1">Uncharacterized protein</fullName>
    </submittedName>
</protein>
<reference evidence="1 2" key="1">
    <citation type="submission" date="2014-12" db="EMBL/GenBank/DDBJ databases">
        <title>Genome analysis of a novel jumbo phage RSL2 infecting the phytopathogen Ralstonia solanacearum.</title>
        <authorList>
            <person name="Kawasaki T."/>
            <person name="Fujie M."/>
            <person name="Chatchawankanphanich O."/>
            <person name="Ogata H."/>
            <person name="Yamada T."/>
        </authorList>
    </citation>
    <scope>NUCLEOTIDE SEQUENCE [LARGE SCALE GENOMIC DNA]</scope>
    <source>
        <strain evidence="1 2">RSL2</strain>
    </source>
</reference>
<keyword evidence="2" id="KW-1185">Reference proteome</keyword>
<dbReference type="EMBL" id="AP014693">
    <property type="protein sequence ID" value="BAQ02719.2"/>
    <property type="molecule type" value="Genomic_DNA"/>
</dbReference>
<accession>A0A0A8J9N9</accession>
<organism evidence="1 2">
    <name type="scientific">Ralstonia phage RSL2</name>
    <dbReference type="NCBI Taxonomy" id="1585840"/>
    <lineage>
        <taxon>Viruses</taxon>
        <taxon>Duplodnaviria</taxon>
        <taxon>Heunggongvirae</taxon>
        <taxon>Uroviricota</taxon>
        <taxon>Caudoviricetes</taxon>
        <taxon>Chimalliviridae</taxon>
        <taxon>Chiangmaivirus</taxon>
        <taxon>Chiangmaivirus RSL2</taxon>
    </lineage>
</organism>
<sequence length="305" mass="34620">MMNKENTMLDQSLDNFLEQALPPEKYRLYVDIISYLESIEYDTIESELLNLIYMSIGDENEKVPKPESTCVDEIYGHLRECMISQLSQSGIVANEEVKLKDVYDLAIGLFHISSHEDIAGIVACCSLDEAPIHQLAEVLQLVTTVSADHWMTVIDEIQPEVIKRIVEMSKQTIDSEYQVMEETAEYLQKIRIYSEYCTKKGFTDLKVFGLVAEVVLGQNYTTYLDSGVVHELFEGDLMEKLALEMYGMALMSNDASKDPVGAIRTVIESYIEDTRRIVDLNSKVQLVNAEFVKFYQTTSQGLNNG</sequence>
<proteinExistence type="predicted"/>
<evidence type="ECO:0000313" key="2">
    <source>
        <dbReference type="Proteomes" id="UP000203794"/>
    </source>
</evidence>
<name>A0A0A8J9N9_9CAUD</name>
<evidence type="ECO:0000313" key="1">
    <source>
        <dbReference type="EMBL" id="BAQ02719.2"/>
    </source>
</evidence>